<dbReference type="AlphaFoldDB" id="A0A662D5K9"/>
<sequence length="69" mass="7938">MLKAIPQLNLNYCRVDGKVKRALDRTIYQQFSTHNRLGMSKKQKEGLTKSKNFCKIILASLKKVISDVQ</sequence>
<evidence type="ECO:0000313" key="2">
    <source>
        <dbReference type="Proteomes" id="UP000277457"/>
    </source>
</evidence>
<gene>
    <name evidence="1" type="ORF">DRZ78_00715</name>
</gene>
<dbReference type="EMBL" id="QMPY01000014">
    <property type="protein sequence ID" value="RLE08640.1"/>
    <property type="molecule type" value="Genomic_DNA"/>
</dbReference>
<comment type="caution">
    <text evidence="1">The sequence shown here is derived from an EMBL/GenBank/DDBJ whole genome shotgun (WGS) entry which is preliminary data.</text>
</comment>
<reference evidence="1 2" key="1">
    <citation type="submission" date="2018-06" db="EMBL/GenBank/DDBJ databases">
        <title>Extensive metabolic versatility and redundancy in microbially diverse, dynamic hydrothermal sediments.</title>
        <authorList>
            <person name="Dombrowski N."/>
            <person name="Teske A."/>
            <person name="Baker B.J."/>
        </authorList>
    </citation>
    <scope>NUCLEOTIDE SEQUENCE [LARGE SCALE GENOMIC DNA]</scope>
    <source>
        <strain evidence="1">B7_G13</strain>
    </source>
</reference>
<proteinExistence type="predicted"/>
<organism evidence="1 2">
    <name type="scientific">Aerophobetes bacterium</name>
    <dbReference type="NCBI Taxonomy" id="2030807"/>
    <lineage>
        <taxon>Bacteria</taxon>
        <taxon>Candidatus Aerophobota</taxon>
    </lineage>
</organism>
<evidence type="ECO:0000313" key="1">
    <source>
        <dbReference type="EMBL" id="RLE08640.1"/>
    </source>
</evidence>
<protein>
    <submittedName>
        <fullName evidence="1">Uncharacterized protein</fullName>
    </submittedName>
</protein>
<name>A0A662D5K9_UNCAE</name>
<dbReference type="Proteomes" id="UP000277457">
    <property type="component" value="Unassembled WGS sequence"/>
</dbReference>
<accession>A0A662D5K9</accession>